<dbReference type="InterPro" id="IPR000523">
    <property type="entry name" value="Mg_chelatse_chII-like_cat_dom"/>
</dbReference>
<dbReference type="Gene3D" id="3.40.50.410">
    <property type="entry name" value="von Willebrand factor, type A domain"/>
    <property type="match status" value="1"/>
</dbReference>
<dbReference type="SMART" id="SM00382">
    <property type="entry name" value="AAA"/>
    <property type="match status" value="1"/>
</dbReference>
<evidence type="ECO:0000313" key="6">
    <source>
        <dbReference type="EMBL" id="MFC7143034.1"/>
    </source>
</evidence>
<dbReference type="InterPro" id="IPR036465">
    <property type="entry name" value="vWFA_dom_sf"/>
</dbReference>
<dbReference type="RefSeq" id="WP_382261932.1">
    <property type="nucleotide sequence ID" value="NZ_JBHTAS010000003.1"/>
</dbReference>
<dbReference type="PROSITE" id="PS50234">
    <property type="entry name" value="VWFA"/>
    <property type="match status" value="1"/>
</dbReference>
<dbReference type="InterPro" id="IPR041628">
    <property type="entry name" value="ChlI/MoxR_AAA_lid"/>
</dbReference>
<feature type="region of interest" description="Disordered" evidence="4">
    <location>
        <begin position="234"/>
        <end position="267"/>
    </location>
</feature>
<dbReference type="Gene3D" id="3.40.50.300">
    <property type="entry name" value="P-loop containing nucleotide triphosphate hydrolases"/>
    <property type="match status" value="1"/>
</dbReference>
<evidence type="ECO:0000256" key="1">
    <source>
        <dbReference type="ARBA" id="ARBA00005799"/>
    </source>
</evidence>
<evidence type="ECO:0000259" key="5">
    <source>
        <dbReference type="PROSITE" id="PS50234"/>
    </source>
</evidence>
<gene>
    <name evidence="6" type="ORF">ACFQMA_24870</name>
</gene>
<dbReference type="Proteomes" id="UP001596432">
    <property type="component" value="Unassembled WGS sequence"/>
</dbReference>
<evidence type="ECO:0000256" key="3">
    <source>
        <dbReference type="ARBA" id="ARBA00022840"/>
    </source>
</evidence>
<feature type="compositionally biased region" description="Basic and acidic residues" evidence="4">
    <location>
        <begin position="426"/>
        <end position="440"/>
    </location>
</feature>
<dbReference type="SMART" id="SM00327">
    <property type="entry name" value="VWA"/>
    <property type="match status" value="1"/>
</dbReference>
<dbReference type="SUPFAM" id="SSF52540">
    <property type="entry name" value="P-loop containing nucleoside triphosphate hydrolases"/>
    <property type="match status" value="1"/>
</dbReference>
<dbReference type="SUPFAM" id="SSF53300">
    <property type="entry name" value="vWA-like"/>
    <property type="match status" value="1"/>
</dbReference>
<dbReference type="InterPro" id="IPR027417">
    <property type="entry name" value="P-loop_NTPase"/>
</dbReference>
<feature type="compositionally biased region" description="Basic and acidic residues" evidence="4">
    <location>
        <begin position="392"/>
        <end position="401"/>
    </location>
</feature>
<dbReference type="InterPro" id="IPR052989">
    <property type="entry name" value="Mg-chelatase_DI-like"/>
</dbReference>
<accession>A0ABD5YFA8</accession>
<comment type="caution">
    <text evidence="6">The sequence shown here is derived from an EMBL/GenBank/DDBJ whole genome shotgun (WGS) entry which is preliminary data.</text>
</comment>
<feature type="compositionally biased region" description="Low complexity" evidence="4">
    <location>
        <begin position="408"/>
        <end position="419"/>
    </location>
</feature>
<dbReference type="Gene3D" id="1.10.8.80">
    <property type="entry name" value="Magnesium chelatase subunit I, C-Terminal domain"/>
    <property type="match status" value="1"/>
</dbReference>
<sequence>MVDFGASINASQGRGDELAFSEIIGQEELKRALLAVGANENLDGLLIRGEKGTAKSTAVRALADLLPEQTAVADCPYGCPPDDPHAQCADCRERVDPPTTRRAVPLVTLPLGATRDRVVGTLSTAGALAGEHKFEPGLLARANRGILYVDEVNLLDDHLVDVLLDAAASGVNRVERDGVSVSHPAEFTLVGTMNPEEGDLRPQLRDRFALGATVTACEDVDRRVAIIDRALGRTATDGSGPADDGTGTVDAETTDTYEGSREDRQYRRQLREARDRLDGVGLPDEFAAEIAELCRDAGLDGHRGDIATARAARTFAALDGRSKVIESDVRRAAALAIPHRLRSRPFEDAPDPDDLLDEQFGDGDSHERAGGSSDAAADEADDSTEPADSADEDSRAGEPDRGSSGPNAESGAAAETGTGDAEGDEGEPHESEESQRREPAGADAAAGDGDSGEHDNVDDCDVDRDDATSGDEREATPVVPGQSRAAVGNASAPDVEVPEAVDADAAGGGDRARARPTSGGDGPRVRDQRADDAGDVDAAASVRAAAARGASSVGSRDLRRSVRRSDAGALVVFAVDASASMRSAMRAAKGTVLELLRDAYQQRDEVAFVAFAGDDAEVLLPPTDSVAHAARHLKDLPTGDRTPLPAALDAAGDVLDRADPAAGVVVLVTDGRANVASESPVAETREAARRLARRDPHVVVVDADADGPGLCDLIADETGGARVPLSALSADRIDAAAGAARES</sequence>
<dbReference type="Pfam" id="PF13519">
    <property type="entry name" value="VWA_2"/>
    <property type="match status" value="1"/>
</dbReference>
<keyword evidence="2" id="KW-0547">Nucleotide-binding</keyword>
<dbReference type="AlphaFoldDB" id="A0ABD5YFA8"/>
<dbReference type="PANTHER" id="PTHR35023">
    <property type="entry name" value="CHELATASE-RELATED"/>
    <property type="match status" value="1"/>
</dbReference>
<proteinExistence type="inferred from homology"/>
<dbReference type="CDD" id="cd00009">
    <property type="entry name" value="AAA"/>
    <property type="match status" value="1"/>
</dbReference>
<dbReference type="PANTHER" id="PTHR35023:SF1">
    <property type="entry name" value="MG-PROTOPORPHYRIN IX CHELATASE"/>
    <property type="match status" value="1"/>
</dbReference>
<keyword evidence="7" id="KW-1185">Reference proteome</keyword>
<evidence type="ECO:0000256" key="2">
    <source>
        <dbReference type="ARBA" id="ARBA00022741"/>
    </source>
</evidence>
<reference evidence="6 7" key="1">
    <citation type="journal article" date="2019" name="Int. J. Syst. Evol. Microbiol.">
        <title>The Global Catalogue of Microorganisms (GCM) 10K type strain sequencing project: providing services to taxonomists for standard genome sequencing and annotation.</title>
        <authorList>
            <consortium name="The Broad Institute Genomics Platform"/>
            <consortium name="The Broad Institute Genome Sequencing Center for Infectious Disease"/>
            <person name="Wu L."/>
            <person name="Ma J."/>
        </authorList>
    </citation>
    <scope>NUCLEOTIDE SEQUENCE [LARGE SCALE GENOMIC DNA]</scope>
    <source>
        <strain evidence="6 7">XZYJT29</strain>
    </source>
</reference>
<organism evidence="6 7">
    <name type="scientific">Halosimplex aquaticum</name>
    <dbReference type="NCBI Taxonomy" id="3026162"/>
    <lineage>
        <taxon>Archaea</taxon>
        <taxon>Methanobacteriati</taxon>
        <taxon>Methanobacteriota</taxon>
        <taxon>Stenosarchaea group</taxon>
        <taxon>Halobacteria</taxon>
        <taxon>Halobacteriales</taxon>
        <taxon>Haloarculaceae</taxon>
        <taxon>Halosimplex</taxon>
    </lineage>
</organism>
<protein>
    <submittedName>
        <fullName evidence="6">VWA domain-containing protein</fullName>
    </submittedName>
</protein>
<feature type="compositionally biased region" description="Acidic residues" evidence="4">
    <location>
        <begin position="348"/>
        <end position="361"/>
    </location>
</feature>
<keyword evidence="3" id="KW-0067">ATP-binding</keyword>
<dbReference type="Pfam" id="PF17863">
    <property type="entry name" value="AAA_lid_2"/>
    <property type="match status" value="1"/>
</dbReference>
<feature type="compositionally biased region" description="Basic and acidic residues" evidence="4">
    <location>
        <begin position="465"/>
        <end position="475"/>
    </location>
</feature>
<name>A0ABD5YFA8_9EURY</name>
<comment type="similarity">
    <text evidence="1">Belongs to the Mg-chelatase subunits D/I family.</text>
</comment>
<feature type="region of interest" description="Disordered" evidence="4">
    <location>
        <begin position="343"/>
        <end position="538"/>
    </location>
</feature>
<feature type="compositionally biased region" description="Basic and acidic residues" evidence="4">
    <location>
        <begin position="258"/>
        <end position="267"/>
    </location>
</feature>
<dbReference type="GO" id="GO:0005524">
    <property type="term" value="F:ATP binding"/>
    <property type="evidence" value="ECO:0007669"/>
    <property type="project" value="UniProtKB-KW"/>
</dbReference>
<dbReference type="InterPro" id="IPR003593">
    <property type="entry name" value="AAA+_ATPase"/>
</dbReference>
<feature type="domain" description="VWFA" evidence="5">
    <location>
        <begin position="570"/>
        <end position="701"/>
    </location>
</feature>
<dbReference type="InterPro" id="IPR002035">
    <property type="entry name" value="VWF_A"/>
</dbReference>
<dbReference type="Pfam" id="PF01078">
    <property type="entry name" value="Mg_chelatase"/>
    <property type="match status" value="1"/>
</dbReference>
<feature type="compositionally biased region" description="Acidic residues" evidence="4">
    <location>
        <begin position="376"/>
        <end position="391"/>
    </location>
</feature>
<evidence type="ECO:0000256" key="4">
    <source>
        <dbReference type="SAM" id="MobiDB-lite"/>
    </source>
</evidence>
<feature type="compositionally biased region" description="Basic and acidic residues" evidence="4">
    <location>
        <begin position="523"/>
        <end position="532"/>
    </location>
</feature>
<evidence type="ECO:0000313" key="7">
    <source>
        <dbReference type="Proteomes" id="UP001596432"/>
    </source>
</evidence>
<dbReference type="EMBL" id="JBHTAS010000003">
    <property type="protein sequence ID" value="MFC7143034.1"/>
    <property type="molecule type" value="Genomic_DNA"/>
</dbReference>